<dbReference type="KEGG" id="pmi:PMT9312_1504"/>
<protein>
    <submittedName>
        <fullName evidence="1">Uncharacterized protein</fullName>
    </submittedName>
</protein>
<sequence length="185" mass="21998">MIMELMIMFLYLLIISMKLLFKFLVDLSKLKNLSPLYSYWHSEQNDLDERNRLLIANKDSPALYLFEKEPYKWEMLFQSIIREIINGDLSSLKGLQVLLNSLSPAIRKKVLKDLLVNKIINQDCYAQLNKPIDMKSEKKSNLLRFLRILLAIFTNPYGIELRRKKIHIYEKTGFLFNFLKNLYSK</sequence>
<reference evidence="2" key="1">
    <citation type="submission" date="2005-07" db="EMBL/GenBank/DDBJ databases">
        <title>Complete sequence of Prochlorococcus marinus str. MIT 9312.</title>
        <authorList>
            <consortium name="US DOE Joint Genome Institute"/>
            <person name="Copeland A."/>
            <person name="Lucas S."/>
            <person name="Lapidus A."/>
            <person name="Barry K."/>
            <person name="Detter J.C."/>
            <person name="Glavina T."/>
            <person name="Hammon N."/>
            <person name="Israni S."/>
            <person name="Pitluck S."/>
            <person name="Thiel J."/>
            <person name="Schmutz J."/>
            <person name="Larimer F."/>
            <person name="Land M."/>
            <person name="Kyrpides N."/>
            <person name="Lykidis A."/>
            <person name="Richardson P."/>
        </authorList>
    </citation>
    <scope>NUCLEOTIDE SEQUENCE [LARGE SCALE GENOMIC DNA]</scope>
    <source>
        <strain evidence="2">MIT 9312</strain>
    </source>
</reference>
<dbReference type="eggNOG" id="ENOG5032GH2">
    <property type="taxonomic scope" value="Bacteria"/>
</dbReference>
<gene>
    <name evidence="1" type="ordered locus">PMT9312_1504</name>
</gene>
<proteinExistence type="predicted"/>
<accession>Q318Y1</accession>
<dbReference type="Proteomes" id="UP000002715">
    <property type="component" value="Chromosome"/>
</dbReference>
<evidence type="ECO:0000313" key="1">
    <source>
        <dbReference type="EMBL" id="ABB50564.1"/>
    </source>
</evidence>
<dbReference type="HOGENOM" id="CLU_1693920_0_0_3"/>
<organism evidence="1 2">
    <name type="scientific">Prochlorococcus marinus (strain MIT 9312)</name>
    <dbReference type="NCBI Taxonomy" id="74546"/>
    <lineage>
        <taxon>Bacteria</taxon>
        <taxon>Bacillati</taxon>
        <taxon>Cyanobacteriota</taxon>
        <taxon>Cyanophyceae</taxon>
        <taxon>Synechococcales</taxon>
        <taxon>Prochlorococcaceae</taxon>
        <taxon>Prochlorococcus</taxon>
    </lineage>
</organism>
<dbReference type="EMBL" id="CP000111">
    <property type="protein sequence ID" value="ABB50564.1"/>
    <property type="molecule type" value="Genomic_DNA"/>
</dbReference>
<dbReference type="AlphaFoldDB" id="Q318Y1"/>
<evidence type="ECO:0000313" key="2">
    <source>
        <dbReference type="Proteomes" id="UP000002715"/>
    </source>
</evidence>
<dbReference type="STRING" id="74546.PMT9312_1504"/>
<name>Q318Y1_PROM9</name>